<evidence type="ECO:0000313" key="4">
    <source>
        <dbReference type="EMBL" id="KAJ8375524.1"/>
    </source>
</evidence>
<dbReference type="PROSITE" id="PS50175">
    <property type="entry name" value="ASP_PROT_RETROV"/>
    <property type="match status" value="1"/>
</dbReference>
<dbReference type="InterPro" id="IPR001995">
    <property type="entry name" value="Peptidase_A2_cat"/>
</dbReference>
<dbReference type="GO" id="GO:0004190">
    <property type="term" value="F:aspartic-type endopeptidase activity"/>
    <property type="evidence" value="ECO:0007669"/>
    <property type="project" value="InterPro"/>
</dbReference>
<dbReference type="SUPFAM" id="SSF47353">
    <property type="entry name" value="Retrovirus capsid dimerization domain-like"/>
    <property type="match status" value="1"/>
</dbReference>
<name>A0A9Q1J8L2_SYNKA</name>
<evidence type="ECO:0000259" key="3">
    <source>
        <dbReference type="PROSITE" id="PS50804"/>
    </source>
</evidence>
<feature type="region of interest" description="Disordered" evidence="1">
    <location>
        <begin position="72"/>
        <end position="91"/>
    </location>
</feature>
<feature type="compositionally biased region" description="Basic and acidic residues" evidence="1">
    <location>
        <begin position="330"/>
        <end position="339"/>
    </location>
</feature>
<accession>A0A9Q1J8L2</accession>
<dbReference type="Gene3D" id="4.10.60.10">
    <property type="entry name" value="Zinc finger, CCHC-type"/>
    <property type="match status" value="1"/>
</dbReference>
<dbReference type="InterPro" id="IPR036875">
    <property type="entry name" value="Znf_CCHC_sf"/>
</dbReference>
<protein>
    <recommendedName>
        <fullName evidence="6">CCHC-type domain-containing protein</fullName>
    </recommendedName>
</protein>
<feature type="domain" description="SCAN box" evidence="3">
    <location>
        <begin position="202"/>
        <end position="282"/>
    </location>
</feature>
<evidence type="ECO:0000256" key="1">
    <source>
        <dbReference type="SAM" id="MobiDB-lite"/>
    </source>
</evidence>
<reference evidence="4" key="1">
    <citation type="journal article" date="2023" name="Science">
        <title>Genome structures resolve the early diversification of teleost fishes.</title>
        <authorList>
            <person name="Parey E."/>
            <person name="Louis A."/>
            <person name="Montfort J."/>
            <person name="Bouchez O."/>
            <person name="Roques C."/>
            <person name="Iampietro C."/>
            <person name="Lluch J."/>
            <person name="Castinel A."/>
            <person name="Donnadieu C."/>
            <person name="Desvignes T."/>
            <person name="Floi Bucao C."/>
            <person name="Jouanno E."/>
            <person name="Wen M."/>
            <person name="Mejri S."/>
            <person name="Dirks R."/>
            <person name="Jansen H."/>
            <person name="Henkel C."/>
            <person name="Chen W.J."/>
            <person name="Zahm M."/>
            <person name="Cabau C."/>
            <person name="Klopp C."/>
            <person name="Thompson A.W."/>
            <person name="Robinson-Rechavi M."/>
            <person name="Braasch I."/>
            <person name="Lecointre G."/>
            <person name="Bobe J."/>
            <person name="Postlethwait J.H."/>
            <person name="Berthelot C."/>
            <person name="Roest Crollius H."/>
            <person name="Guiguen Y."/>
        </authorList>
    </citation>
    <scope>NUCLEOTIDE SEQUENCE</scope>
    <source>
        <strain evidence="4">WJC10195</strain>
    </source>
</reference>
<sequence length="832" mass="91843">MPGQDELESVEEVVSLFPARRQFRHLTKEQLEGLAEEHEVTVPDNTKKPALIKLLMAELELEDIWAGEEKREAREAEQAEREAEQAEREAERSSRIQLAKLEVERAKAVHGPALTSRFDVSQARHFMPKFREEDADTFFEAFEIVAREMEWPDAKWALLVQSSLAGKAQVAFAALDPRVGLNYEELKKAVLAAYGGVPESYRQRFRNLKRRNGESYLDVGRRLSIAFDRWLAAGKVFDYSELRELMLVEQFKNSVPREVEVYLSERQVNKLVEASQMADAFEVIHAEPSGKSRPNGGRHDGHRNQEVSGGGRPPPNEANLGERPPSRWSAPDRRSGPGFDSRSDIVCHYCHERGHVKSRCPVLAKKEGRDKAVALVMSSTGGSVVPPPVYDAFTSAGTVSVCQGTVEVPVTILRDTGAAQSLLLQGVLGLPASTYQQASALIEGLGGEYGVVPLHTVYLRSNVVSGLVTVGVVMSLPVKGISLLLGNDLAGSQVCVTPVVSSVPRETPETQALEKEYPEVFTACVVTRSQTRAWKSSPAISEEVVVCPDSVTPPAGVPEPGAPPVDLEESVELADTVFARAVGMSEPSHFTREALVREQHQDGTLAALWKEAVTEEESQDIAAGVYVQDDVLMRKWRPVDRPAHEDCPLRMVKERLVTCQEKGDVLQYVATFKARLGAAWQVACNKLAGAKERMKRQFDRKAVSRSFAVGDRVLMLLPVGVVSPQSEDEGENLYTPPEPVSARVENTHALEQLGKQLSYLTAVQRQDVLELVASHPVLFKDRPGLTPLAIHEVETASAEAIKQHPYRFPPRKKKQVAEEAFRCPMPECFAGA</sequence>
<evidence type="ECO:0000313" key="5">
    <source>
        <dbReference type="Proteomes" id="UP001152622"/>
    </source>
</evidence>
<dbReference type="PANTHER" id="PTHR46888:SF13">
    <property type="entry name" value="RIBONUCLEASE H"/>
    <property type="match status" value="1"/>
</dbReference>
<comment type="caution">
    <text evidence="4">The sequence shown here is derived from an EMBL/GenBank/DDBJ whole genome shotgun (WGS) entry which is preliminary data.</text>
</comment>
<dbReference type="Pfam" id="PF02023">
    <property type="entry name" value="SCAN"/>
    <property type="match status" value="1"/>
</dbReference>
<dbReference type="PANTHER" id="PTHR46888">
    <property type="entry name" value="ZINC KNUCKLE DOMAINCONTAINING PROTEIN-RELATED"/>
    <property type="match status" value="1"/>
</dbReference>
<dbReference type="SUPFAM" id="SSF57756">
    <property type="entry name" value="Retrovirus zinc finger-like domains"/>
    <property type="match status" value="1"/>
</dbReference>
<dbReference type="PROSITE" id="PS50804">
    <property type="entry name" value="SCAN_BOX"/>
    <property type="match status" value="1"/>
</dbReference>
<dbReference type="InterPro" id="IPR003309">
    <property type="entry name" value="SCAN_dom"/>
</dbReference>
<dbReference type="GO" id="GO:0006508">
    <property type="term" value="P:proteolysis"/>
    <property type="evidence" value="ECO:0007669"/>
    <property type="project" value="InterPro"/>
</dbReference>
<evidence type="ECO:0008006" key="6">
    <source>
        <dbReference type="Google" id="ProtNLM"/>
    </source>
</evidence>
<dbReference type="GO" id="GO:0008270">
    <property type="term" value="F:zinc ion binding"/>
    <property type="evidence" value="ECO:0007669"/>
    <property type="project" value="InterPro"/>
</dbReference>
<keyword evidence="5" id="KW-1185">Reference proteome</keyword>
<dbReference type="EMBL" id="JAINUF010000002">
    <property type="protein sequence ID" value="KAJ8375524.1"/>
    <property type="molecule type" value="Genomic_DNA"/>
</dbReference>
<dbReference type="Gene3D" id="1.10.4020.10">
    <property type="entry name" value="DNA breaking-rejoining enzymes"/>
    <property type="match status" value="1"/>
</dbReference>
<dbReference type="AlphaFoldDB" id="A0A9Q1J8L2"/>
<dbReference type="Proteomes" id="UP001152622">
    <property type="component" value="Chromosome 2"/>
</dbReference>
<evidence type="ECO:0000259" key="2">
    <source>
        <dbReference type="PROSITE" id="PS50175"/>
    </source>
</evidence>
<organism evidence="4 5">
    <name type="scientific">Synaphobranchus kaupii</name>
    <name type="common">Kaup's arrowtooth eel</name>
    <dbReference type="NCBI Taxonomy" id="118154"/>
    <lineage>
        <taxon>Eukaryota</taxon>
        <taxon>Metazoa</taxon>
        <taxon>Chordata</taxon>
        <taxon>Craniata</taxon>
        <taxon>Vertebrata</taxon>
        <taxon>Euteleostomi</taxon>
        <taxon>Actinopterygii</taxon>
        <taxon>Neopterygii</taxon>
        <taxon>Teleostei</taxon>
        <taxon>Anguilliformes</taxon>
        <taxon>Synaphobranchidae</taxon>
        <taxon>Synaphobranchus</taxon>
    </lineage>
</organism>
<dbReference type="GO" id="GO:0003676">
    <property type="term" value="F:nucleic acid binding"/>
    <property type="evidence" value="ECO:0007669"/>
    <property type="project" value="InterPro"/>
</dbReference>
<proteinExistence type="predicted"/>
<feature type="domain" description="Peptidase A2" evidence="2">
    <location>
        <begin position="410"/>
        <end position="489"/>
    </location>
</feature>
<gene>
    <name evidence="4" type="ORF">SKAU_G00061040</name>
</gene>
<feature type="region of interest" description="Disordered" evidence="1">
    <location>
        <begin position="285"/>
        <end position="339"/>
    </location>
</feature>
<dbReference type="OrthoDB" id="8962223at2759"/>
<dbReference type="InterPro" id="IPR038269">
    <property type="entry name" value="SCAN_sf"/>
</dbReference>